<sequence length="186" mass="21675">MEKLKEDIIKELKNAISASESRILQKNDLVNEKIKELEEENKTLKETVEYLHQTVKKKNLFVSGLVSQPRRTNCKKLKGTNITITSNLTKAQQERNKILAKRLKEIRKQTKDRCYIKGEKLYIYNKAYTVKDIALEEKLEDEKSLSQKQKVINTPSPPIPEEVFESDCTKEAAHERKKLLQDSKNM</sequence>
<reference evidence="2" key="1">
    <citation type="submission" date="2022-01" db="EMBL/GenBank/DDBJ databases">
        <authorList>
            <person name="King R."/>
        </authorList>
    </citation>
    <scope>NUCLEOTIDE SEQUENCE</scope>
</reference>
<protein>
    <submittedName>
        <fullName evidence="2">Uncharacterized protein</fullName>
    </submittedName>
</protein>
<keyword evidence="1" id="KW-0175">Coiled coil</keyword>
<proteinExistence type="predicted"/>
<evidence type="ECO:0000313" key="2">
    <source>
        <dbReference type="EMBL" id="CAH1113567.1"/>
    </source>
</evidence>
<keyword evidence="3" id="KW-1185">Reference proteome</keyword>
<accession>A0A9P0D3F3</accession>
<dbReference type="AlphaFoldDB" id="A0A9P0D3F3"/>
<evidence type="ECO:0000313" key="3">
    <source>
        <dbReference type="Proteomes" id="UP001153636"/>
    </source>
</evidence>
<evidence type="ECO:0000256" key="1">
    <source>
        <dbReference type="SAM" id="Coils"/>
    </source>
</evidence>
<gene>
    <name evidence="2" type="ORF">PSYICH_LOCUS13476</name>
</gene>
<dbReference type="OrthoDB" id="6803240at2759"/>
<organism evidence="2 3">
    <name type="scientific">Psylliodes chrysocephalus</name>
    <dbReference type="NCBI Taxonomy" id="3402493"/>
    <lineage>
        <taxon>Eukaryota</taxon>
        <taxon>Metazoa</taxon>
        <taxon>Ecdysozoa</taxon>
        <taxon>Arthropoda</taxon>
        <taxon>Hexapoda</taxon>
        <taxon>Insecta</taxon>
        <taxon>Pterygota</taxon>
        <taxon>Neoptera</taxon>
        <taxon>Endopterygota</taxon>
        <taxon>Coleoptera</taxon>
        <taxon>Polyphaga</taxon>
        <taxon>Cucujiformia</taxon>
        <taxon>Chrysomeloidea</taxon>
        <taxon>Chrysomelidae</taxon>
        <taxon>Galerucinae</taxon>
        <taxon>Alticini</taxon>
        <taxon>Psylliodes</taxon>
    </lineage>
</organism>
<name>A0A9P0D3F3_9CUCU</name>
<dbReference type="Proteomes" id="UP001153636">
    <property type="component" value="Chromosome 7"/>
</dbReference>
<feature type="coiled-coil region" evidence="1">
    <location>
        <begin position="20"/>
        <end position="54"/>
    </location>
</feature>
<dbReference type="EMBL" id="OV651819">
    <property type="protein sequence ID" value="CAH1113567.1"/>
    <property type="molecule type" value="Genomic_DNA"/>
</dbReference>